<feature type="chain" id="PRO_5035813823" evidence="2">
    <location>
        <begin position="25"/>
        <end position="159"/>
    </location>
</feature>
<keyword evidence="2" id="KW-0732">Signal</keyword>
<keyword evidence="4" id="KW-1185">Reference proteome</keyword>
<accession>A0A8T2NFH7</accession>
<dbReference type="Proteomes" id="UP000824540">
    <property type="component" value="Unassembled WGS sequence"/>
</dbReference>
<organism evidence="3 4">
    <name type="scientific">Albula glossodonta</name>
    <name type="common">roundjaw bonefish</name>
    <dbReference type="NCBI Taxonomy" id="121402"/>
    <lineage>
        <taxon>Eukaryota</taxon>
        <taxon>Metazoa</taxon>
        <taxon>Chordata</taxon>
        <taxon>Craniata</taxon>
        <taxon>Vertebrata</taxon>
        <taxon>Euteleostomi</taxon>
        <taxon>Actinopterygii</taxon>
        <taxon>Neopterygii</taxon>
        <taxon>Teleostei</taxon>
        <taxon>Albuliformes</taxon>
        <taxon>Albulidae</taxon>
        <taxon>Albula</taxon>
    </lineage>
</organism>
<reference evidence="3" key="1">
    <citation type="thesis" date="2021" institute="BYU ScholarsArchive" country="Provo, UT, USA">
        <title>Applications of and Algorithms for Genome Assembly and Genomic Analyses with an Emphasis on Marine Teleosts.</title>
        <authorList>
            <person name="Pickett B.D."/>
        </authorList>
    </citation>
    <scope>NUCLEOTIDE SEQUENCE</scope>
    <source>
        <strain evidence="3">HI-2016</strain>
    </source>
</reference>
<evidence type="ECO:0000256" key="2">
    <source>
        <dbReference type="SAM" id="SignalP"/>
    </source>
</evidence>
<feature type="compositionally biased region" description="Basic and acidic residues" evidence="1">
    <location>
        <begin position="66"/>
        <end position="81"/>
    </location>
</feature>
<dbReference type="EMBL" id="JAFBMS010000066">
    <property type="protein sequence ID" value="KAG9338506.1"/>
    <property type="molecule type" value="Genomic_DNA"/>
</dbReference>
<feature type="region of interest" description="Disordered" evidence="1">
    <location>
        <begin position="55"/>
        <end position="110"/>
    </location>
</feature>
<dbReference type="Pfam" id="PF11037">
    <property type="entry name" value="Musclin"/>
    <property type="match status" value="1"/>
</dbReference>
<evidence type="ECO:0000313" key="4">
    <source>
        <dbReference type="Proteomes" id="UP000824540"/>
    </source>
</evidence>
<sequence length="159" mass="16775">MLGCSCVFMSCLLSVTLLLSKSEGLWLTSVTPKETTGSGLSYRMGPDGLQCLHSVGGAESGSRAPSGEERSASKPTERLHPLDQTGSTNENKRRKGFTGGNTPLDRLSISNMDTKVKKSCTIAITSRSQFVTAPPVVHSIAATEEEGGGITEEKSDSSH</sequence>
<feature type="signal peptide" evidence="2">
    <location>
        <begin position="1"/>
        <end position="24"/>
    </location>
</feature>
<dbReference type="OrthoDB" id="9900165at2759"/>
<protein>
    <submittedName>
        <fullName evidence="3">Uncharacterized protein</fullName>
    </submittedName>
</protein>
<name>A0A8T2NFH7_9TELE</name>
<dbReference type="InterPro" id="IPR021088">
    <property type="entry name" value="Osteocrin"/>
</dbReference>
<gene>
    <name evidence="3" type="ORF">JZ751_025741</name>
</gene>
<comment type="caution">
    <text evidence="3">The sequence shown here is derived from an EMBL/GenBank/DDBJ whole genome shotgun (WGS) entry which is preliminary data.</text>
</comment>
<dbReference type="AlphaFoldDB" id="A0A8T2NFH7"/>
<evidence type="ECO:0000256" key="1">
    <source>
        <dbReference type="SAM" id="MobiDB-lite"/>
    </source>
</evidence>
<evidence type="ECO:0000313" key="3">
    <source>
        <dbReference type="EMBL" id="KAG9338506.1"/>
    </source>
</evidence>
<proteinExistence type="predicted"/>
<feature type="region of interest" description="Disordered" evidence="1">
    <location>
        <begin position="140"/>
        <end position="159"/>
    </location>
</feature>